<feature type="domain" description="Rubredoxin-like" evidence="6">
    <location>
        <begin position="14"/>
        <end position="48"/>
    </location>
</feature>
<dbReference type="EMBL" id="QGMZ01000014">
    <property type="protein sequence ID" value="PWR74917.1"/>
    <property type="molecule type" value="Genomic_DNA"/>
</dbReference>
<organism evidence="7 8">
    <name type="scientific">Methanospirillum stamsii</name>
    <dbReference type="NCBI Taxonomy" id="1277351"/>
    <lineage>
        <taxon>Archaea</taxon>
        <taxon>Methanobacteriati</taxon>
        <taxon>Methanobacteriota</taxon>
        <taxon>Stenosarchaea group</taxon>
        <taxon>Methanomicrobia</taxon>
        <taxon>Methanomicrobiales</taxon>
        <taxon>Methanospirillaceae</taxon>
        <taxon>Methanospirillum</taxon>
    </lineage>
</organism>
<dbReference type="Proteomes" id="UP000245934">
    <property type="component" value="Unassembled WGS sequence"/>
</dbReference>
<comment type="caution">
    <text evidence="7">The sequence shown here is derived from an EMBL/GenBank/DDBJ whole genome shotgun (WGS) entry which is preliminary data.</text>
</comment>
<dbReference type="SUPFAM" id="SSF57802">
    <property type="entry name" value="Rubredoxin-like"/>
    <property type="match status" value="1"/>
</dbReference>
<dbReference type="Gene3D" id="2.20.28.10">
    <property type="match status" value="1"/>
</dbReference>
<dbReference type="Pfam" id="PF03358">
    <property type="entry name" value="FMN_red"/>
    <property type="match status" value="1"/>
</dbReference>
<dbReference type="GeneID" id="97611211"/>
<evidence type="ECO:0000256" key="4">
    <source>
        <dbReference type="ARBA" id="ARBA00022643"/>
    </source>
</evidence>
<evidence type="ECO:0000259" key="6">
    <source>
        <dbReference type="PROSITE" id="PS50903"/>
    </source>
</evidence>
<evidence type="ECO:0000256" key="2">
    <source>
        <dbReference type="ARBA" id="ARBA00001966"/>
    </source>
</evidence>
<evidence type="ECO:0000313" key="8">
    <source>
        <dbReference type="Proteomes" id="UP000245934"/>
    </source>
</evidence>
<dbReference type="Gene3D" id="3.40.50.360">
    <property type="match status" value="1"/>
</dbReference>
<protein>
    <submittedName>
        <fullName evidence="7">Flavodoxin</fullName>
    </submittedName>
</protein>
<dbReference type="GO" id="GO:0016491">
    <property type="term" value="F:oxidoreductase activity"/>
    <property type="evidence" value="ECO:0007669"/>
    <property type="project" value="InterPro"/>
</dbReference>
<name>A0A2V2NEV2_9EURY</name>
<dbReference type="PANTHER" id="PTHR43278:SF4">
    <property type="entry name" value="NAD(P)H-DEPENDENT FMN-CONTAINING OXIDOREDUCTASE YWQN-RELATED"/>
    <property type="match status" value="1"/>
</dbReference>
<dbReference type="GO" id="GO:0005506">
    <property type="term" value="F:iron ion binding"/>
    <property type="evidence" value="ECO:0007669"/>
    <property type="project" value="InterPro"/>
</dbReference>
<dbReference type="InterPro" id="IPR048574">
    <property type="entry name" value="RUBY_RBDX"/>
</dbReference>
<dbReference type="RefSeq" id="WP_109940349.1">
    <property type="nucleotide sequence ID" value="NZ_CP176366.1"/>
</dbReference>
<dbReference type="OrthoDB" id="117907at2157"/>
<dbReference type="InterPro" id="IPR005025">
    <property type="entry name" value="FMN_Rdtase-like_dom"/>
</dbReference>
<dbReference type="PROSITE" id="PS50903">
    <property type="entry name" value="RUBREDOXIN_LIKE"/>
    <property type="match status" value="1"/>
</dbReference>
<dbReference type="PANTHER" id="PTHR43278">
    <property type="entry name" value="NAD(P)H-DEPENDENT FMN-CONTAINING OXIDOREDUCTASE YWQN-RELATED"/>
    <property type="match status" value="1"/>
</dbReference>
<dbReference type="InterPro" id="IPR051796">
    <property type="entry name" value="ISF_SsuE-like"/>
</dbReference>
<dbReference type="Pfam" id="PF21349">
    <property type="entry name" value="RUBY_RBDX"/>
    <property type="match status" value="1"/>
</dbReference>
<sequence>MTVPTENHEFETIEITWKCTVCGFLFKGKKPPKGCPHCHSPSGEFIPERNEKFTYHNEPFDVLLINGSSHRAGNTGVMTDIAEEMLKENDVSYQRFNLNEYSIDHCWCCYAVKAQSCNYPCRNGEDDMHLFHQMLANSKAVIIASPINWNSMSARLKIFLDRTTCMQNLYHLKKPGLTEGKILGILVCGHEDGGIKTSMDIFLNFQQMGFILAPFGIAYRTHGAEFSSNEDREFFRNDDLFRTYTRGVVNNVIEMMKLDCEKQLKDRIIPVSE</sequence>
<dbReference type="InterPro" id="IPR024934">
    <property type="entry name" value="Rubredoxin-like_dom"/>
</dbReference>
<comment type="cofactor">
    <cofactor evidence="1">
        <name>FMN</name>
        <dbReference type="ChEBI" id="CHEBI:58210"/>
    </cofactor>
</comment>
<reference evidence="7 8" key="1">
    <citation type="submission" date="2018-05" db="EMBL/GenBank/DDBJ databases">
        <title>Draft genome of Methanospirillum stamsii Pt1.</title>
        <authorList>
            <person name="Dueholm M.S."/>
            <person name="Nielsen P.H."/>
            <person name="Bakmann L.F."/>
            <person name="Otzen D.E."/>
        </authorList>
    </citation>
    <scope>NUCLEOTIDE SEQUENCE [LARGE SCALE GENOMIC DNA]</scope>
    <source>
        <strain evidence="7 8">Pt1</strain>
    </source>
</reference>
<dbReference type="AlphaFoldDB" id="A0A2V2NEV2"/>
<evidence type="ECO:0000313" key="7">
    <source>
        <dbReference type="EMBL" id="PWR74917.1"/>
    </source>
</evidence>
<keyword evidence="4" id="KW-0288">FMN</keyword>
<keyword evidence="8" id="KW-1185">Reference proteome</keyword>
<evidence type="ECO:0000256" key="1">
    <source>
        <dbReference type="ARBA" id="ARBA00001917"/>
    </source>
</evidence>
<evidence type="ECO:0000256" key="3">
    <source>
        <dbReference type="ARBA" id="ARBA00022630"/>
    </source>
</evidence>
<keyword evidence="3" id="KW-0285">Flavoprotein</keyword>
<proteinExistence type="inferred from homology"/>
<dbReference type="SUPFAM" id="SSF52218">
    <property type="entry name" value="Flavoproteins"/>
    <property type="match status" value="1"/>
</dbReference>
<comment type="similarity">
    <text evidence="5">Belongs to the SsuE family. Isf subfamily.</text>
</comment>
<gene>
    <name evidence="7" type="ORF">DLD82_06730</name>
</gene>
<comment type="cofactor">
    <cofactor evidence="2">
        <name>[4Fe-4S] cluster</name>
        <dbReference type="ChEBI" id="CHEBI:49883"/>
    </cofactor>
</comment>
<evidence type="ECO:0000256" key="5">
    <source>
        <dbReference type="ARBA" id="ARBA00038292"/>
    </source>
</evidence>
<dbReference type="InterPro" id="IPR029039">
    <property type="entry name" value="Flavoprotein-like_sf"/>
</dbReference>
<accession>A0A2V2NEV2</accession>